<dbReference type="AlphaFoldDB" id="A0A3Q8U4A2"/>
<name>A0A3Q8U4A2_9PSED</name>
<dbReference type="KEGG" id="pory:EJA05_22810"/>
<proteinExistence type="predicted"/>
<evidence type="ECO:0000313" key="1">
    <source>
        <dbReference type="EMBL" id="AZL70386.1"/>
    </source>
</evidence>
<dbReference type="Pfam" id="PF05973">
    <property type="entry name" value="Gp49"/>
    <property type="match status" value="1"/>
</dbReference>
<dbReference type="EMBL" id="CP034338">
    <property type="protein sequence ID" value="AZL70386.1"/>
    <property type="molecule type" value="Genomic_DNA"/>
</dbReference>
<organism evidence="1 2">
    <name type="scientific">Pseudomonas entomophila</name>
    <dbReference type="NCBI Taxonomy" id="312306"/>
    <lineage>
        <taxon>Bacteria</taxon>
        <taxon>Pseudomonadati</taxon>
        <taxon>Pseudomonadota</taxon>
        <taxon>Gammaproteobacteria</taxon>
        <taxon>Pseudomonadales</taxon>
        <taxon>Pseudomonadaceae</taxon>
        <taxon>Pseudomonas</taxon>
    </lineage>
</organism>
<accession>A0A3Q8U4A2</accession>
<dbReference type="OrthoDB" id="9797093at2"/>
<protein>
    <submittedName>
        <fullName evidence="1">Addiction module toxin RelE</fullName>
    </submittedName>
</protein>
<sequence length="123" mass="13743">MEAIKNVKRLFWVGSSRKDIQALPADVQDVFGFALYQAQEGGKHWQAKVLKGFSGGGVLEVVEDHHGDTYRAVYTISLVDAVYVLHCFQKKSRSGIKTSRHDVDLIHARLKLAQAHSKGKTHD</sequence>
<gene>
    <name evidence="1" type="ORF">EJA05_22810</name>
</gene>
<reference evidence="1 2" key="1">
    <citation type="submission" date="2018-12" db="EMBL/GenBank/DDBJ databases">
        <authorList>
            <person name="Li S."/>
            <person name="Yang R."/>
            <person name="Chen G."/>
            <person name="Zou L."/>
            <person name="Zhang C."/>
            <person name="Chen Y."/>
            <person name="Liu Z."/>
            <person name="Li Y."/>
            <person name="Yan Y."/>
            <person name="Huang M."/>
            <person name="Chen T."/>
        </authorList>
    </citation>
    <scope>NUCLEOTIDE SEQUENCE [LARGE SCALE GENOMIC DNA]</scope>
    <source>
        <strain evidence="1 2">1257</strain>
    </source>
</reference>
<dbReference type="InterPro" id="IPR009241">
    <property type="entry name" value="HigB-like"/>
</dbReference>
<evidence type="ECO:0000313" key="2">
    <source>
        <dbReference type="Proteomes" id="UP000268230"/>
    </source>
</evidence>
<dbReference type="Proteomes" id="UP000268230">
    <property type="component" value="Chromosome"/>
</dbReference>